<keyword evidence="2" id="KW-1185">Reference proteome</keyword>
<gene>
    <name evidence="1" type="ORF">C0J50_12774</name>
</gene>
<proteinExistence type="predicted"/>
<dbReference type="Gene3D" id="3.40.525.10">
    <property type="entry name" value="CRAL-TRIO lipid binding domain"/>
    <property type="match status" value="1"/>
</dbReference>
<evidence type="ECO:0000313" key="2">
    <source>
        <dbReference type="Proteomes" id="UP001205998"/>
    </source>
</evidence>
<feature type="non-terminal residue" evidence="1">
    <location>
        <position position="43"/>
    </location>
</feature>
<dbReference type="InterPro" id="IPR036273">
    <property type="entry name" value="CRAL/TRIO_N_dom_sf"/>
</dbReference>
<organism evidence="1 2">
    <name type="scientific">Silurus asotus</name>
    <name type="common">Amur catfish</name>
    <name type="synonym">Parasilurus asotus</name>
    <dbReference type="NCBI Taxonomy" id="30991"/>
    <lineage>
        <taxon>Eukaryota</taxon>
        <taxon>Metazoa</taxon>
        <taxon>Chordata</taxon>
        <taxon>Craniata</taxon>
        <taxon>Vertebrata</taxon>
        <taxon>Euteleostomi</taxon>
        <taxon>Actinopterygii</taxon>
        <taxon>Neopterygii</taxon>
        <taxon>Teleostei</taxon>
        <taxon>Ostariophysi</taxon>
        <taxon>Siluriformes</taxon>
        <taxon>Siluridae</taxon>
        <taxon>Silurus</taxon>
    </lineage>
</organism>
<dbReference type="AlphaFoldDB" id="A0AAD5B4Y2"/>
<name>A0AAD5B4Y2_SILAS</name>
<reference evidence="1" key="1">
    <citation type="submission" date="2018-07" db="EMBL/GenBank/DDBJ databases">
        <title>Comparative genomics of catfishes provides insights into carnivory and benthic adaptation.</title>
        <authorList>
            <person name="Zhang Y."/>
            <person name="Wang D."/>
            <person name="Peng Z."/>
            <person name="Zheng S."/>
            <person name="Shao F."/>
            <person name="Tao W."/>
        </authorList>
    </citation>
    <scope>NUCLEOTIDE SEQUENCE</scope>
    <source>
        <strain evidence="1">Chongqing</strain>
    </source>
</reference>
<comment type="caution">
    <text evidence="1">The sequence shown here is derived from an EMBL/GenBank/DDBJ whole genome shotgun (WGS) entry which is preliminary data.</text>
</comment>
<dbReference type="SUPFAM" id="SSF46938">
    <property type="entry name" value="CRAL/TRIO N-terminal domain"/>
    <property type="match status" value="1"/>
</dbReference>
<evidence type="ECO:0000313" key="1">
    <source>
        <dbReference type="EMBL" id="KAI5628683.1"/>
    </source>
</evidence>
<dbReference type="EMBL" id="MU543543">
    <property type="protein sequence ID" value="KAI5628683.1"/>
    <property type="molecule type" value="Genomic_DNA"/>
</dbReference>
<dbReference type="Proteomes" id="UP001205998">
    <property type="component" value="Unassembled WGS sequence"/>
</dbReference>
<protein>
    <submittedName>
        <fullName evidence="1">SEC14-like protein 2</fullName>
    </submittedName>
</protein>
<accession>A0AAD5B4Y2</accession>
<dbReference type="InterPro" id="IPR036865">
    <property type="entry name" value="CRAL-TRIO_dom_sf"/>
</dbReference>
<sequence length="43" mass="4930">MSGHVGDLSPKQAAALEELCERIKDVYAQLPNQSDNYLLRWLR</sequence>